<dbReference type="Proteomes" id="UP000709295">
    <property type="component" value="Unassembled WGS sequence"/>
</dbReference>
<protein>
    <submittedName>
        <fullName evidence="1">Uncharacterized protein</fullName>
    </submittedName>
</protein>
<dbReference type="AlphaFoldDB" id="A0A8J5IBT3"/>
<reference evidence="1" key="1">
    <citation type="submission" date="2021-01" db="EMBL/GenBank/DDBJ databases">
        <title>Phytophthora aleatoria, a newly-described species from Pinus radiata is distinct from Phytophthora cactorum isolates based on comparative genomics.</title>
        <authorList>
            <person name="Mcdougal R."/>
            <person name="Panda P."/>
            <person name="Williams N."/>
            <person name="Studholme D.J."/>
        </authorList>
    </citation>
    <scope>NUCLEOTIDE SEQUENCE</scope>
    <source>
        <strain evidence="1">NZFS 4037</strain>
    </source>
</reference>
<name>A0A8J5IBT3_9STRA</name>
<evidence type="ECO:0000313" key="2">
    <source>
        <dbReference type="Proteomes" id="UP000709295"/>
    </source>
</evidence>
<gene>
    <name evidence="1" type="ORF">JG688_00012117</name>
</gene>
<evidence type="ECO:0000313" key="1">
    <source>
        <dbReference type="EMBL" id="KAG6954959.1"/>
    </source>
</evidence>
<comment type="caution">
    <text evidence="1">The sequence shown here is derived from an EMBL/GenBank/DDBJ whole genome shotgun (WGS) entry which is preliminary data.</text>
</comment>
<organism evidence="1 2">
    <name type="scientific">Phytophthora aleatoria</name>
    <dbReference type="NCBI Taxonomy" id="2496075"/>
    <lineage>
        <taxon>Eukaryota</taxon>
        <taxon>Sar</taxon>
        <taxon>Stramenopiles</taxon>
        <taxon>Oomycota</taxon>
        <taxon>Peronosporomycetes</taxon>
        <taxon>Peronosporales</taxon>
        <taxon>Peronosporaceae</taxon>
        <taxon>Phytophthora</taxon>
    </lineage>
</organism>
<keyword evidence="2" id="KW-1185">Reference proteome</keyword>
<proteinExistence type="predicted"/>
<sequence>MEAVDGASTDSNRYTAYTETQRLYELCIQPAAEISQLRQLTDEEKKAVLMILNHELEVPYPPRF</sequence>
<dbReference type="EMBL" id="JAENGY010000906">
    <property type="protein sequence ID" value="KAG6954959.1"/>
    <property type="molecule type" value="Genomic_DNA"/>
</dbReference>
<accession>A0A8J5IBT3</accession>